<protein>
    <submittedName>
        <fullName evidence="10">Acyl-CoA dehydrogenase</fullName>
    </submittedName>
</protein>
<dbReference type="RefSeq" id="WP_073456092.1">
    <property type="nucleotide sequence ID" value="NZ_FRAP01000004.1"/>
</dbReference>
<dbReference type="Gene3D" id="1.20.140.10">
    <property type="entry name" value="Butyryl-CoA Dehydrogenase, subunit A, domain 3"/>
    <property type="match status" value="1"/>
</dbReference>
<dbReference type="PROSITE" id="PS00072">
    <property type="entry name" value="ACYL_COA_DH_1"/>
    <property type="match status" value="1"/>
</dbReference>
<reference evidence="10 11" key="1">
    <citation type="submission" date="2016-11" db="EMBL/GenBank/DDBJ databases">
        <authorList>
            <person name="Jaros S."/>
            <person name="Januszkiewicz K."/>
            <person name="Wedrychowicz H."/>
        </authorList>
    </citation>
    <scope>NUCLEOTIDE SEQUENCE [LARGE SCALE GENOMIC DNA]</scope>
    <source>
        <strain evidence="10 11">DSM 43832</strain>
    </source>
</reference>
<dbReference type="PANTHER" id="PTHR43884:SF40">
    <property type="entry name" value="ACYL-COA DEHYDROGENASE"/>
    <property type="match status" value="1"/>
</dbReference>
<name>A0A1M6R205_PSETH</name>
<feature type="domain" description="Acyl-CoA oxidase/dehydrogenase middle" evidence="8">
    <location>
        <begin position="119"/>
        <end position="215"/>
    </location>
</feature>
<keyword evidence="4 6" id="KW-0274">FAD</keyword>
<dbReference type="PIRSF" id="PIRSF016578">
    <property type="entry name" value="HsaA"/>
    <property type="match status" value="1"/>
</dbReference>
<dbReference type="SUPFAM" id="SSF56645">
    <property type="entry name" value="Acyl-CoA dehydrogenase NM domain-like"/>
    <property type="match status" value="1"/>
</dbReference>
<comment type="similarity">
    <text evidence="2 6">Belongs to the acyl-CoA dehydrogenase family.</text>
</comment>
<feature type="domain" description="Acyl-CoA dehydrogenase/oxidase N-terminal" evidence="9">
    <location>
        <begin position="7"/>
        <end position="115"/>
    </location>
</feature>
<evidence type="ECO:0000256" key="5">
    <source>
        <dbReference type="ARBA" id="ARBA00023002"/>
    </source>
</evidence>
<evidence type="ECO:0000256" key="1">
    <source>
        <dbReference type="ARBA" id="ARBA00001974"/>
    </source>
</evidence>
<dbReference type="InterPro" id="IPR037069">
    <property type="entry name" value="AcylCoA_DH/ox_N_sf"/>
</dbReference>
<dbReference type="FunFam" id="2.40.110.10:FF:000002">
    <property type="entry name" value="Acyl-CoA dehydrogenase fadE12"/>
    <property type="match status" value="1"/>
</dbReference>
<dbReference type="OrthoDB" id="8876745at2"/>
<evidence type="ECO:0000256" key="4">
    <source>
        <dbReference type="ARBA" id="ARBA00022827"/>
    </source>
</evidence>
<keyword evidence="3 6" id="KW-0285">Flavoprotein</keyword>
<evidence type="ECO:0000256" key="3">
    <source>
        <dbReference type="ARBA" id="ARBA00022630"/>
    </source>
</evidence>
<evidence type="ECO:0000259" key="9">
    <source>
        <dbReference type="Pfam" id="PF02771"/>
    </source>
</evidence>
<comment type="cofactor">
    <cofactor evidence="1 6">
        <name>FAD</name>
        <dbReference type="ChEBI" id="CHEBI:57692"/>
    </cofactor>
</comment>
<evidence type="ECO:0000259" key="8">
    <source>
        <dbReference type="Pfam" id="PF02770"/>
    </source>
</evidence>
<dbReference type="FunFam" id="1.20.140.10:FF:000001">
    <property type="entry name" value="Acyl-CoA dehydrogenase"/>
    <property type="match status" value="1"/>
</dbReference>
<dbReference type="InterPro" id="IPR009075">
    <property type="entry name" value="AcylCo_DH/oxidase_C"/>
</dbReference>
<dbReference type="Gene3D" id="1.10.540.10">
    <property type="entry name" value="Acyl-CoA dehydrogenase/oxidase, N-terminal domain"/>
    <property type="match status" value="1"/>
</dbReference>
<dbReference type="InterPro" id="IPR013786">
    <property type="entry name" value="AcylCoA_DH/ox_N"/>
</dbReference>
<evidence type="ECO:0000256" key="2">
    <source>
        <dbReference type="ARBA" id="ARBA00009347"/>
    </source>
</evidence>
<gene>
    <name evidence="10" type="ORF">SAMN05443637_104142</name>
</gene>
<dbReference type="Pfam" id="PF02770">
    <property type="entry name" value="Acyl-CoA_dh_M"/>
    <property type="match status" value="1"/>
</dbReference>
<feature type="domain" description="Acyl-CoA dehydrogenase/oxidase C-terminal" evidence="7">
    <location>
        <begin position="231"/>
        <end position="378"/>
    </location>
</feature>
<dbReference type="Pfam" id="PF02771">
    <property type="entry name" value="Acyl-CoA_dh_N"/>
    <property type="match status" value="1"/>
</dbReference>
<proteinExistence type="inferred from homology"/>
<evidence type="ECO:0000313" key="11">
    <source>
        <dbReference type="Proteomes" id="UP000184363"/>
    </source>
</evidence>
<evidence type="ECO:0000259" key="7">
    <source>
        <dbReference type="Pfam" id="PF00441"/>
    </source>
</evidence>
<dbReference type="Gene3D" id="2.40.110.10">
    <property type="entry name" value="Butyryl-CoA Dehydrogenase, subunit A, domain 2"/>
    <property type="match status" value="1"/>
</dbReference>
<evidence type="ECO:0000256" key="6">
    <source>
        <dbReference type="RuleBase" id="RU362125"/>
    </source>
</evidence>
<dbReference type="STRING" id="1848.SAMN05443637_104142"/>
<dbReference type="PANTHER" id="PTHR43884">
    <property type="entry name" value="ACYL-COA DEHYDROGENASE"/>
    <property type="match status" value="1"/>
</dbReference>
<sequence>MDPADLTDILTAVRKFVRDDVVPLEEQIDAEDAIPDHIIATCKEMGLYGFAIPEEYGGLGMSMVEEVQLAFELGWTTPALRSLFGTNNGIAGQVLITGGTEEQRRAWLPRLASGEVTAAFGLTEAEAGSDPSSLTTSARRDGSDWVLNGAKRYITNALVADVVMVFARTDPDAPGNRGISTFLVPAGTPGLSFGPRDHKMGQMGTWTSDVYLDDVRVPADHLVGGEEGLHNGFRIAAKCLSHGRTHIAALCVGMADRLVHESIEFARTRTQGGRPIAAYQLIQGLIADSVTDYRAGRALVLDVARRYDDGTDRISGPSVAKYFASEMVGRVADRAVQIHGGSGYMRGVPVERFYRDVRLFRIYEGTSQIQQVIIARDALGPAARG</sequence>
<dbReference type="InterPro" id="IPR036250">
    <property type="entry name" value="AcylCo_DH-like_C"/>
</dbReference>
<organism evidence="10 11">
    <name type="scientific">Pseudonocardia thermophila</name>
    <dbReference type="NCBI Taxonomy" id="1848"/>
    <lineage>
        <taxon>Bacteria</taxon>
        <taxon>Bacillati</taxon>
        <taxon>Actinomycetota</taxon>
        <taxon>Actinomycetes</taxon>
        <taxon>Pseudonocardiales</taxon>
        <taxon>Pseudonocardiaceae</taxon>
        <taxon>Pseudonocardia</taxon>
    </lineage>
</organism>
<dbReference type="Pfam" id="PF00441">
    <property type="entry name" value="Acyl-CoA_dh_1"/>
    <property type="match status" value="1"/>
</dbReference>
<dbReference type="EMBL" id="FRAP01000004">
    <property type="protein sequence ID" value="SHK26484.1"/>
    <property type="molecule type" value="Genomic_DNA"/>
</dbReference>
<keyword evidence="5 6" id="KW-0560">Oxidoreductase</keyword>
<dbReference type="GO" id="GO:0050660">
    <property type="term" value="F:flavin adenine dinucleotide binding"/>
    <property type="evidence" value="ECO:0007669"/>
    <property type="project" value="InterPro"/>
</dbReference>
<dbReference type="Proteomes" id="UP000184363">
    <property type="component" value="Unassembled WGS sequence"/>
</dbReference>
<dbReference type="InterPro" id="IPR006091">
    <property type="entry name" value="Acyl-CoA_Oxase/DH_mid-dom"/>
</dbReference>
<dbReference type="InterPro" id="IPR006089">
    <property type="entry name" value="Acyl-CoA_DH_CS"/>
</dbReference>
<accession>A0A1M6R205</accession>
<dbReference type="InterPro" id="IPR009100">
    <property type="entry name" value="AcylCoA_DH/oxidase_NM_dom_sf"/>
</dbReference>
<evidence type="ECO:0000313" key="10">
    <source>
        <dbReference type="EMBL" id="SHK26484.1"/>
    </source>
</evidence>
<dbReference type="SUPFAM" id="SSF47203">
    <property type="entry name" value="Acyl-CoA dehydrogenase C-terminal domain-like"/>
    <property type="match status" value="1"/>
</dbReference>
<dbReference type="AlphaFoldDB" id="A0A1M6R205"/>
<dbReference type="GO" id="GO:0003995">
    <property type="term" value="F:acyl-CoA dehydrogenase activity"/>
    <property type="evidence" value="ECO:0007669"/>
    <property type="project" value="InterPro"/>
</dbReference>
<keyword evidence="11" id="KW-1185">Reference proteome</keyword>
<dbReference type="InterPro" id="IPR046373">
    <property type="entry name" value="Acyl-CoA_Oxase/DH_mid-dom_sf"/>
</dbReference>